<dbReference type="PROSITE" id="PS50115">
    <property type="entry name" value="ARFGAP"/>
    <property type="match status" value="1"/>
</dbReference>
<feature type="region of interest" description="Disordered" evidence="6">
    <location>
        <begin position="328"/>
        <end position="412"/>
    </location>
</feature>
<gene>
    <name evidence="8" type="ORF">QTG54_010972</name>
</gene>
<protein>
    <submittedName>
        <fullName evidence="8">ADP-ribosylation factor GTPase-activating protein</fullName>
    </submittedName>
</protein>
<dbReference type="Gene3D" id="1.10.220.150">
    <property type="entry name" value="Arf GTPase activating protein"/>
    <property type="match status" value="1"/>
</dbReference>
<organism evidence="8 9">
    <name type="scientific">Skeletonema marinoi</name>
    <dbReference type="NCBI Taxonomy" id="267567"/>
    <lineage>
        <taxon>Eukaryota</taxon>
        <taxon>Sar</taxon>
        <taxon>Stramenopiles</taxon>
        <taxon>Ochrophyta</taxon>
        <taxon>Bacillariophyta</taxon>
        <taxon>Coscinodiscophyceae</taxon>
        <taxon>Thalassiosirophycidae</taxon>
        <taxon>Thalassiosirales</taxon>
        <taxon>Skeletonemataceae</taxon>
        <taxon>Skeletonema</taxon>
        <taxon>Skeletonema marinoi-dohrnii complex</taxon>
    </lineage>
</organism>
<feature type="compositionally biased region" description="Polar residues" evidence="6">
    <location>
        <begin position="328"/>
        <end position="338"/>
    </location>
</feature>
<dbReference type="Proteomes" id="UP001224775">
    <property type="component" value="Unassembled WGS sequence"/>
</dbReference>
<feature type="region of interest" description="Disordered" evidence="6">
    <location>
        <begin position="120"/>
        <end position="146"/>
    </location>
</feature>
<dbReference type="SMART" id="SM00105">
    <property type="entry name" value="ArfGap"/>
    <property type="match status" value="1"/>
</dbReference>
<dbReference type="Pfam" id="PF01412">
    <property type="entry name" value="ArfGap"/>
    <property type="match status" value="1"/>
</dbReference>
<dbReference type="GO" id="GO:0005096">
    <property type="term" value="F:GTPase activator activity"/>
    <property type="evidence" value="ECO:0007669"/>
    <property type="project" value="UniProtKB-KW"/>
</dbReference>
<dbReference type="PANTHER" id="PTHR46395">
    <property type="entry name" value="ADP-RIBOSYLATION FACTOR GTPASE-ACTIVATING PROTEIN 1"/>
    <property type="match status" value="1"/>
</dbReference>
<evidence type="ECO:0000256" key="5">
    <source>
        <dbReference type="PROSITE-ProRule" id="PRU00288"/>
    </source>
</evidence>
<keyword evidence="4" id="KW-0862">Zinc</keyword>
<evidence type="ECO:0000256" key="2">
    <source>
        <dbReference type="ARBA" id="ARBA00022723"/>
    </source>
</evidence>
<evidence type="ECO:0000256" key="6">
    <source>
        <dbReference type="SAM" id="MobiDB-lite"/>
    </source>
</evidence>
<evidence type="ECO:0000256" key="4">
    <source>
        <dbReference type="ARBA" id="ARBA00022833"/>
    </source>
</evidence>
<evidence type="ECO:0000313" key="9">
    <source>
        <dbReference type="Proteomes" id="UP001224775"/>
    </source>
</evidence>
<keyword evidence="2" id="KW-0479">Metal-binding</keyword>
<dbReference type="CDD" id="cd08830">
    <property type="entry name" value="ArfGap_ArfGap1"/>
    <property type="match status" value="1"/>
</dbReference>
<keyword evidence="9" id="KW-1185">Reference proteome</keyword>
<dbReference type="InterPro" id="IPR038508">
    <property type="entry name" value="ArfGAP_dom_sf"/>
</dbReference>
<keyword evidence="1" id="KW-0343">GTPase activation</keyword>
<dbReference type="InterPro" id="IPR001164">
    <property type="entry name" value="ArfGAP_dom"/>
</dbReference>
<reference evidence="8" key="1">
    <citation type="submission" date="2023-06" db="EMBL/GenBank/DDBJ databases">
        <title>Survivors Of The Sea: Transcriptome response of Skeletonema marinoi to long-term dormancy.</title>
        <authorList>
            <person name="Pinder M.I.M."/>
            <person name="Kourtchenko O."/>
            <person name="Robertson E.K."/>
            <person name="Larsson T."/>
            <person name="Maumus F."/>
            <person name="Osuna-Cruz C.M."/>
            <person name="Vancaester E."/>
            <person name="Stenow R."/>
            <person name="Vandepoele K."/>
            <person name="Ploug H."/>
            <person name="Bruchert V."/>
            <person name="Godhe A."/>
            <person name="Topel M."/>
        </authorList>
    </citation>
    <scope>NUCLEOTIDE SEQUENCE</scope>
    <source>
        <strain evidence="8">R05AC</strain>
    </source>
</reference>
<accession>A0AAD8Y330</accession>
<evidence type="ECO:0000256" key="1">
    <source>
        <dbReference type="ARBA" id="ARBA00022468"/>
    </source>
</evidence>
<proteinExistence type="predicted"/>
<dbReference type="PRINTS" id="PR00405">
    <property type="entry name" value="REVINTRACTNG"/>
</dbReference>
<dbReference type="GO" id="GO:0008270">
    <property type="term" value="F:zinc ion binding"/>
    <property type="evidence" value="ECO:0007669"/>
    <property type="project" value="UniProtKB-KW"/>
</dbReference>
<dbReference type="GO" id="GO:0032012">
    <property type="term" value="P:regulation of ARF protein signal transduction"/>
    <property type="evidence" value="ECO:0007669"/>
    <property type="project" value="TreeGrafter"/>
</dbReference>
<dbReference type="PANTHER" id="PTHR46395:SF1">
    <property type="entry name" value="ADP-RIBOSYLATION FACTOR GTPASE-ACTIVATING PROTEIN 1"/>
    <property type="match status" value="1"/>
</dbReference>
<evidence type="ECO:0000259" key="7">
    <source>
        <dbReference type="PROSITE" id="PS50115"/>
    </source>
</evidence>
<feature type="region of interest" description="Disordered" evidence="6">
    <location>
        <begin position="431"/>
        <end position="501"/>
    </location>
</feature>
<dbReference type="EMBL" id="JATAAI010000021">
    <property type="protein sequence ID" value="KAK1738303.1"/>
    <property type="molecule type" value="Genomic_DNA"/>
</dbReference>
<feature type="compositionally biased region" description="Polar residues" evidence="6">
    <location>
        <begin position="456"/>
        <end position="489"/>
    </location>
</feature>
<sequence length="519" mass="52662">MVQMTPGDQAMVKAIPGNDQCCDCGMKNPQWASVSFGTVFCLDCSGVHRSLGVHISFVRSIAMDSWTPEQLTLMKLGGNQNCTSYLSSKGILPSTPIKQKYESDVAQLYKLCLKARAEGRPEPTVLPPPKNRSAYVPSNNAGGGGGGGVRPMTSISSHNSTNGGNKVEDPNGMERLTGESDEQYIARQTRLREEAKARMAAKFGGGGGGGMGGVGSGGGGGGGGRMGGVGSDPNYNPNSGYGMGVGGGGDLTTSVMSGLGSAFGALSTVATTVAATVQDEGTRRELATTASSFWGGLSSGASSFVNSVTAPDGGGSDGLDDLQRQFHSQRSANPNSKYSGFGSESMMRGGGAAPSNNNNTFGGGAAPAPTPDFLSGGGGMSSQSTLTEARPGPGEDPNGIERLSGESDEQYVMRQTRLRDEAKARMAAKFGGGGMSGVGSSGVGNTVQPNRMPPASTISAPSSGNNMYTSSPMQTQMKSAPSSGNSFGGVNNRAAAPSSGNVTKLKVTSGDDFFANFGA</sequence>
<feature type="compositionally biased region" description="Gly residues" evidence="6">
    <location>
        <begin position="431"/>
        <end position="442"/>
    </location>
</feature>
<feature type="domain" description="Arf-GAP" evidence="7">
    <location>
        <begin position="11"/>
        <end position="110"/>
    </location>
</feature>
<evidence type="ECO:0000256" key="3">
    <source>
        <dbReference type="ARBA" id="ARBA00022771"/>
    </source>
</evidence>
<dbReference type="InterPro" id="IPR037278">
    <property type="entry name" value="ARFGAP/RecO"/>
</dbReference>
<dbReference type="AlphaFoldDB" id="A0AAD8Y330"/>
<name>A0AAD8Y330_9STRA</name>
<dbReference type="SUPFAM" id="SSF57863">
    <property type="entry name" value="ArfGap/RecO-like zinc finger"/>
    <property type="match status" value="1"/>
</dbReference>
<evidence type="ECO:0000313" key="8">
    <source>
        <dbReference type="EMBL" id="KAK1738303.1"/>
    </source>
</evidence>
<keyword evidence="3 5" id="KW-0863">Zinc-finger</keyword>
<comment type="caution">
    <text evidence="8">The sequence shown here is derived from an EMBL/GenBank/DDBJ whole genome shotgun (WGS) entry which is preliminary data.</text>
</comment>
<dbReference type="GO" id="GO:0030100">
    <property type="term" value="P:regulation of endocytosis"/>
    <property type="evidence" value="ECO:0007669"/>
    <property type="project" value="TreeGrafter"/>
</dbReference>
<dbReference type="GO" id="GO:0000139">
    <property type="term" value="C:Golgi membrane"/>
    <property type="evidence" value="ECO:0007669"/>
    <property type="project" value="TreeGrafter"/>
</dbReference>